<feature type="compositionally biased region" description="Polar residues" evidence="1">
    <location>
        <begin position="1"/>
        <end position="18"/>
    </location>
</feature>
<accession>A0ABY6RZ39</accession>
<organism evidence="2 3">
    <name type="scientific">Podospora comata</name>
    <dbReference type="NCBI Taxonomy" id="48703"/>
    <lineage>
        <taxon>Eukaryota</taxon>
        <taxon>Fungi</taxon>
        <taxon>Dikarya</taxon>
        <taxon>Ascomycota</taxon>
        <taxon>Pezizomycotina</taxon>
        <taxon>Sordariomycetes</taxon>
        <taxon>Sordariomycetidae</taxon>
        <taxon>Sordariales</taxon>
        <taxon>Podosporaceae</taxon>
        <taxon>Podospora</taxon>
    </lineage>
</organism>
<feature type="region of interest" description="Disordered" evidence="1">
    <location>
        <begin position="1"/>
        <end position="32"/>
    </location>
</feature>
<gene>
    <name evidence="2" type="ORF">PODCO_120415</name>
</gene>
<evidence type="ECO:0000313" key="3">
    <source>
        <dbReference type="Proteomes" id="UP000280685"/>
    </source>
</evidence>
<evidence type="ECO:0000313" key="2">
    <source>
        <dbReference type="EMBL" id="VBB73622.1"/>
    </source>
</evidence>
<proteinExistence type="predicted"/>
<reference evidence="2" key="1">
    <citation type="submission" date="2018-02" db="EMBL/GenBank/DDBJ databases">
        <authorList>
            <person name="Silar P."/>
        </authorList>
    </citation>
    <scope>NUCLEOTIDE SEQUENCE [LARGE SCALE GENOMIC DNA]</scope>
    <source>
        <strain evidence="2">T</strain>
    </source>
</reference>
<dbReference type="Proteomes" id="UP000280685">
    <property type="component" value="Chromosome 1"/>
</dbReference>
<evidence type="ECO:0000256" key="1">
    <source>
        <dbReference type="SAM" id="MobiDB-lite"/>
    </source>
</evidence>
<keyword evidence="3" id="KW-1185">Reference proteome</keyword>
<name>A0ABY6RZ39_PODCO</name>
<sequence>MSEATSKSTRSTSPQLSIYSARLPTHGNTDSPDTTGFYLNLSHTTTIVQPQTNSTRPLTSTLNMFRTLQKICQAAKDHFRKYRQHLDLGRPVQKPPPRAILSGPQLDRIKALIERGNIQANALNIRARTLIDLSHAYRREKARLTAEMERQVRQMNHQFSLADLNHIIALYPEDDSTRAAAVEFHDVLEWLNSNERAMRQGPAVSDAAYHMATWNHNAHLAGFPDMYPNSLTIEQLEVEAAKVEATLEAVENKVWLMRRELDRIVAVARLVNGLGGRWDPFAHMLKKELY</sequence>
<protein>
    <submittedName>
        <fullName evidence="2">Uncharacterized protein</fullName>
    </submittedName>
</protein>
<dbReference type="EMBL" id="LR026964">
    <property type="protein sequence ID" value="VBB73622.1"/>
    <property type="molecule type" value="Genomic_DNA"/>
</dbReference>